<dbReference type="EMBL" id="AOIJ01000039">
    <property type="protein sequence ID" value="ELY82105.1"/>
    <property type="molecule type" value="Genomic_DNA"/>
</dbReference>
<dbReference type="Proteomes" id="UP000011592">
    <property type="component" value="Unassembled WGS sequence"/>
</dbReference>
<keyword evidence="3" id="KW-1185">Reference proteome</keyword>
<evidence type="ECO:0000313" key="3">
    <source>
        <dbReference type="Proteomes" id="UP000011592"/>
    </source>
</evidence>
<comment type="caution">
    <text evidence="2">The sequence shown here is derived from an EMBL/GenBank/DDBJ whole genome shotgun (WGS) entry which is preliminary data.</text>
</comment>
<feature type="compositionally biased region" description="Polar residues" evidence="1">
    <location>
        <begin position="1"/>
        <end position="11"/>
    </location>
</feature>
<proteinExistence type="predicted"/>
<gene>
    <name evidence="2" type="ORF">C486_05544</name>
</gene>
<feature type="compositionally biased region" description="Basic and acidic residues" evidence="1">
    <location>
        <begin position="21"/>
        <end position="31"/>
    </location>
</feature>
<protein>
    <submittedName>
        <fullName evidence="2">Uncharacterized protein</fullName>
    </submittedName>
</protein>
<accession>L9Z6I1</accession>
<dbReference type="AlphaFoldDB" id="L9Z6I1"/>
<name>L9Z6I1_9EURY</name>
<feature type="region of interest" description="Disordered" evidence="1">
    <location>
        <begin position="1"/>
        <end position="31"/>
    </location>
</feature>
<evidence type="ECO:0000256" key="1">
    <source>
        <dbReference type="SAM" id="MobiDB-lite"/>
    </source>
</evidence>
<reference evidence="2 3" key="1">
    <citation type="journal article" date="2014" name="PLoS Genet.">
        <title>Phylogenetically driven sequencing of extremely halophilic archaea reveals strategies for static and dynamic osmo-response.</title>
        <authorList>
            <person name="Becker E.A."/>
            <person name="Seitzer P.M."/>
            <person name="Tritt A."/>
            <person name="Larsen D."/>
            <person name="Krusor M."/>
            <person name="Yao A.I."/>
            <person name="Wu D."/>
            <person name="Madern D."/>
            <person name="Eisen J.A."/>
            <person name="Darling A.E."/>
            <person name="Facciotti M.T."/>
        </authorList>
    </citation>
    <scope>NUCLEOTIDE SEQUENCE [LARGE SCALE GENOMIC DNA]</scope>
    <source>
        <strain evidence="2 3">JCM 14663</strain>
    </source>
</reference>
<evidence type="ECO:0000313" key="2">
    <source>
        <dbReference type="EMBL" id="ELY82105.1"/>
    </source>
</evidence>
<organism evidence="2 3">
    <name type="scientific">Natrinema gari JCM 14663</name>
    <dbReference type="NCBI Taxonomy" id="1230459"/>
    <lineage>
        <taxon>Archaea</taxon>
        <taxon>Methanobacteriati</taxon>
        <taxon>Methanobacteriota</taxon>
        <taxon>Stenosarchaea group</taxon>
        <taxon>Halobacteria</taxon>
        <taxon>Halobacteriales</taxon>
        <taxon>Natrialbaceae</taxon>
        <taxon>Natrinema</taxon>
    </lineage>
</organism>
<sequence>MDITDVQSSAEAETDEFTDGTGRDDSNAGKR</sequence>